<dbReference type="PROSITE" id="PS51257">
    <property type="entry name" value="PROKAR_LIPOPROTEIN"/>
    <property type="match status" value="1"/>
</dbReference>
<evidence type="ECO:0000313" key="5">
    <source>
        <dbReference type="Proteomes" id="UP001236258"/>
    </source>
</evidence>
<dbReference type="SUPFAM" id="SSF48452">
    <property type="entry name" value="TPR-like"/>
    <property type="match status" value="1"/>
</dbReference>
<sequence>MRHAILVGLFTQLVLLLLMGCTTTSAVIPDAVASQNPTPVVQFEQLPINKALLNEEVLDKPPSVRDIFQLTEQQEQEFLHYYFDENRSDLAPDRRLASFIERRYADFHYYGTTLKASESLQGQAGNCMSLATLTTAYARLVGLEVRYQLVYSVPIYELLEDTLYVSSHVRTQVVSPPNRNPETGVVQFSNSTIDYFPGSLRSRGSWIAESLFISMFYQNVAAEYLKQGDEQNAFLYAMEALRIAPENAAAINIMAVLHRRKQDEHTAEKLYRHILEYNPVNLNAMINYREMLRSQGRLADAAALHEAIARIDDPNPYEWIYLADEAIRQNSLVRAERYLQRAQHYAPYLDEIYYRQAQIDYLRGHFASAQRRLLTAHHYARSSDRRGLYKAKLGSLHASD</sequence>
<keyword evidence="1" id="KW-0802">TPR repeat</keyword>
<evidence type="ECO:0000256" key="1">
    <source>
        <dbReference type="PROSITE-ProRule" id="PRU00339"/>
    </source>
</evidence>
<dbReference type="InterPro" id="IPR002931">
    <property type="entry name" value="Transglutaminase-like"/>
</dbReference>
<dbReference type="InterPro" id="IPR011990">
    <property type="entry name" value="TPR-like_helical_dom_sf"/>
</dbReference>
<dbReference type="SUPFAM" id="SSF54001">
    <property type="entry name" value="Cysteine proteinases"/>
    <property type="match status" value="1"/>
</dbReference>
<dbReference type="InterPro" id="IPR038765">
    <property type="entry name" value="Papain-like_cys_pep_sf"/>
</dbReference>
<organism evidence="4 5">
    <name type="scientific">Alkalimonas delamerensis</name>
    <dbReference type="NCBI Taxonomy" id="265981"/>
    <lineage>
        <taxon>Bacteria</taxon>
        <taxon>Pseudomonadati</taxon>
        <taxon>Pseudomonadota</taxon>
        <taxon>Gammaproteobacteria</taxon>
        <taxon>Alkalimonas</taxon>
    </lineage>
</organism>
<dbReference type="Proteomes" id="UP001236258">
    <property type="component" value="Unassembled WGS sequence"/>
</dbReference>
<dbReference type="PROSITE" id="PS50005">
    <property type="entry name" value="TPR"/>
    <property type="match status" value="1"/>
</dbReference>
<name>A0ABT9GQY7_9GAMM</name>
<evidence type="ECO:0000313" key="4">
    <source>
        <dbReference type="EMBL" id="MDP4529366.1"/>
    </source>
</evidence>
<dbReference type="SMART" id="SM00028">
    <property type="entry name" value="TPR"/>
    <property type="match status" value="3"/>
</dbReference>
<dbReference type="Pfam" id="PF25064">
    <property type="entry name" value="ARM_TT21_5th"/>
    <property type="match status" value="1"/>
</dbReference>
<accession>A0ABT9GQY7</accession>
<reference evidence="4 5" key="1">
    <citation type="submission" date="2023-08" db="EMBL/GenBank/DDBJ databases">
        <authorList>
            <person name="Joshi A."/>
            <person name="Thite S."/>
        </authorList>
    </citation>
    <scope>NUCLEOTIDE SEQUENCE [LARGE SCALE GENOMIC DNA]</scope>
    <source>
        <strain evidence="4 5">1E1</strain>
    </source>
</reference>
<dbReference type="InterPro" id="IPR019734">
    <property type="entry name" value="TPR_rpt"/>
</dbReference>
<dbReference type="Pfam" id="PF01841">
    <property type="entry name" value="Transglut_core"/>
    <property type="match status" value="1"/>
</dbReference>
<evidence type="ECO:0000259" key="3">
    <source>
        <dbReference type="Pfam" id="PF25064"/>
    </source>
</evidence>
<dbReference type="EMBL" id="JAUZVY010000003">
    <property type="protein sequence ID" value="MDP4529366.1"/>
    <property type="molecule type" value="Genomic_DNA"/>
</dbReference>
<dbReference type="Gene3D" id="1.25.40.10">
    <property type="entry name" value="Tetratricopeptide repeat domain"/>
    <property type="match status" value="1"/>
</dbReference>
<dbReference type="InterPro" id="IPR056835">
    <property type="entry name" value="ARM_TT21_5th"/>
</dbReference>
<comment type="caution">
    <text evidence="4">The sequence shown here is derived from an EMBL/GenBank/DDBJ whole genome shotgun (WGS) entry which is preliminary data.</text>
</comment>
<proteinExistence type="predicted"/>
<feature type="repeat" description="TPR" evidence="1">
    <location>
        <begin position="214"/>
        <end position="247"/>
    </location>
</feature>
<feature type="domain" description="Transglutaminase-like" evidence="2">
    <location>
        <begin position="108"/>
        <end position="153"/>
    </location>
</feature>
<feature type="domain" description="Tetratricopeptide repeat protein 21A/21B fifth ARM repeats" evidence="3">
    <location>
        <begin position="250"/>
        <end position="308"/>
    </location>
</feature>
<evidence type="ECO:0000259" key="2">
    <source>
        <dbReference type="Pfam" id="PF01841"/>
    </source>
</evidence>
<protein>
    <submittedName>
        <fullName evidence="4">Transglutaminase domain-containing protein</fullName>
    </submittedName>
</protein>
<gene>
    <name evidence="4" type="ORF">Q3O59_10025</name>
</gene>
<dbReference type="RefSeq" id="WP_305945444.1">
    <property type="nucleotide sequence ID" value="NZ_JAUZVY010000003.1"/>
</dbReference>
<keyword evidence="5" id="KW-1185">Reference proteome</keyword>